<accession>A0A392V7P3</accession>
<comment type="caution">
    <text evidence="1">The sequence shown here is derived from an EMBL/GenBank/DDBJ whole genome shotgun (WGS) entry which is preliminary data.</text>
</comment>
<evidence type="ECO:0000313" key="1">
    <source>
        <dbReference type="EMBL" id="MCI83472.1"/>
    </source>
</evidence>
<protein>
    <submittedName>
        <fullName evidence="1">Vacuolar protein sorting-associated protein 33</fullName>
    </submittedName>
</protein>
<proteinExistence type="predicted"/>
<dbReference type="AlphaFoldDB" id="A0A392V7P3"/>
<reference evidence="1 2" key="1">
    <citation type="journal article" date="2018" name="Front. Plant Sci.">
        <title>Red Clover (Trifolium pratense) and Zigzag Clover (T. medium) - A Picture of Genomic Similarities and Differences.</title>
        <authorList>
            <person name="Dluhosova J."/>
            <person name="Istvanek J."/>
            <person name="Nedelnik J."/>
            <person name="Repkova J."/>
        </authorList>
    </citation>
    <scope>NUCLEOTIDE SEQUENCE [LARGE SCALE GENOMIC DNA]</scope>
    <source>
        <strain evidence="2">cv. 10/8</strain>
        <tissue evidence="1">Leaf</tissue>
    </source>
</reference>
<sequence length="50" mass="5673">MESTPCASRVGSIMYVMVCSRPDLSYAISVVRRFMANPGQVHWQALKWVL</sequence>
<feature type="non-terminal residue" evidence="1">
    <location>
        <position position="50"/>
    </location>
</feature>
<name>A0A392V7P3_9FABA</name>
<keyword evidence="2" id="KW-1185">Reference proteome</keyword>
<organism evidence="1 2">
    <name type="scientific">Trifolium medium</name>
    <dbReference type="NCBI Taxonomy" id="97028"/>
    <lineage>
        <taxon>Eukaryota</taxon>
        <taxon>Viridiplantae</taxon>
        <taxon>Streptophyta</taxon>
        <taxon>Embryophyta</taxon>
        <taxon>Tracheophyta</taxon>
        <taxon>Spermatophyta</taxon>
        <taxon>Magnoliopsida</taxon>
        <taxon>eudicotyledons</taxon>
        <taxon>Gunneridae</taxon>
        <taxon>Pentapetalae</taxon>
        <taxon>rosids</taxon>
        <taxon>fabids</taxon>
        <taxon>Fabales</taxon>
        <taxon>Fabaceae</taxon>
        <taxon>Papilionoideae</taxon>
        <taxon>50 kb inversion clade</taxon>
        <taxon>NPAAA clade</taxon>
        <taxon>Hologalegina</taxon>
        <taxon>IRL clade</taxon>
        <taxon>Trifolieae</taxon>
        <taxon>Trifolium</taxon>
    </lineage>
</organism>
<dbReference type="Proteomes" id="UP000265520">
    <property type="component" value="Unassembled WGS sequence"/>
</dbReference>
<dbReference type="EMBL" id="LXQA011067971">
    <property type="protein sequence ID" value="MCI83472.1"/>
    <property type="molecule type" value="Genomic_DNA"/>
</dbReference>
<evidence type="ECO:0000313" key="2">
    <source>
        <dbReference type="Proteomes" id="UP000265520"/>
    </source>
</evidence>